<sequence length="365" mass="39308">MSLEQAKNALVASFFELSNAAKDAATATVNFYKAAGVDSTDTASSLAALSASITGATQAALADLPTEIKANGIADPKKKSRKRPAPKDEPEQVKEPVVSDSSESAAESSTAPTTTTEAEPEKPAEKAEKPEKPKKRKIERDPNAPKKPLTTYLRFNLSIRDQMKRERIENGLPTYPATELNQIIAERWANLSAKDKEALQKAYESEFEDYKKALETYNATKTAEGGQPIPIPGASKKTGAKPGPKPGSKKKEEVKDDKKVEEKKEEKPKPAPAAKEEKKAQVPATPKEKKKKAKSASQTENPTVASAIAAAAAEVAEETAKADQTDKSSNPPSSQANSQQKKKKKSKEGTEKQKKKKSSEGSQNH</sequence>
<dbReference type="EMBL" id="PKFO01000005">
    <property type="protein sequence ID" value="PVH21503.1"/>
    <property type="molecule type" value="Genomic_DNA"/>
</dbReference>
<proteinExistence type="predicted"/>
<dbReference type="PANTHER" id="PTHR46040:SF3">
    <property type="entry name" value="HIGH MOBILITY GROUP PROTEIN 2"/>
    <property type="match status" value="1"/>
</dbReference>
<accession>A0A2V1AW04</accession>
<dbReference type="Gene3D" id="1.10.30.10">
    <property type="entry name" value="High mobility group box domain"/>
    <property type="match status" value="1"/>
</dbReference>
<feature type="compositionally biased region" description="Low complexity" evidence="4">
    <location>
        <begin position="305"/>
        <end position="314"/>
    </location>
</feature>
<dbReference type="CDD" id="cd22015">
    <property type="entry name" value="HMG-box_HMO1-like"/>
    <property type="match status" value="1"/>
</dbReference>
<dbReference type="Proteomes" id="UP000244309">
    <property type="component" value="Unassembled WGS sequence"/>
</dbReference>
<keyword evidence="1 3" id="KW-0238">DNA-binding</keyword>
<dbReference type="GO" id="GO:0010468">
    <property type="term" value="P:regulation of gene expression"/>
    <property type="evidence" value="ECO:0007669"/>
    <property type="project" value="TreeGrafter"/>
</dbReference>
<dbReference type="SMART" id="SM00398">
    <property type="entry name" value="HMG"/>
    <property type="match status" value="1"/>
</dbReference>
<feature type="compositionally biased region" description="Basic and acidic residues" evidence="4">
    <location>
        <begin position="85"/>
        <end position="94"/>
    </location>
</feature>
<keyword evidence="7" id="KW-1185">Reference proteome</keyword>
<evidence type="ECO:0000313" key="7">
    <source>
        <dbReference type="Proteomes" id="UP000244309"/>
    </source>
</evidence>
<name>A0A2V1AW04_9ASCO</name>
<evidence type="ECO:0000256" key="2">
    <source>
        <dbReference type="ARBA" id="ARBA00023242"/>
    </source>
</evidence>
<dbReference type="GO" id="GO:0005634">
    <property type="term" value="C:nucleus"/>
    <property type="evidence" value="ECO:0007669"/>
    <property type="project" value="UniProtKB-UniRule"/>
</dbReference>
<dbReference type="SUPFAM" id="SSF47095">
    <property type="entry name" value="HMG-box"/>
    <property type="match status" value="1"/>
</dbReference>
<comment type="caution">
    <text evidence="6">The sequence shown here is derived from an EMBL/GenBank/DDBJ whole genome shotgun (WGS) entry which is preliminary data.</text>
</comment>
<feature type="domain" description="HMG box" evidence="5">
    <location>
        <begin position="145"/>
        <end position="218"/>
    </location>
</feature>
<evidence type="ECO:0000256" key="1">
    <source>
        <dbReference type="ARBA" id="ARBA00023125"/>
    </source>
</evidence>
<dbReference type="AlphaFoldDB" id="A0A2V1AW04"/>
<dbReference type="InterPro" id="IPR036910">
    <property type="entry name" value="HMG_box_dom_sf"/>
</dbReference>
<feature type="compositionally biased region" description="Low complexity" evidence="4">
    <location>
        <begin position="327"/>
        <end position="339"/>
    </location>
</feature>
<dbReference type="Pfam" id="PF00505">
    <property type="entry name" value="HMG_box"/>
    <property type="match status" value="1"/>
</dbReference>
<dbReference type="GeneID" id="37005817"/>
<reference evidence="6 7" key="1">
    <citation type="submission" date="2017-12" db="EMBL/GenBank/DDBJ databases">
        <title>Genome Sequence of a Multidrug-Resistant Candida haemulonii Isolate from a Patient with Chronic Leg Ulcers in Israel.</title>
        <authorList>
            <person name="Chow N.A."/>
            <person name="Gade L."/>
            <person name="Batra D."/>
            <person name="Rowe L.A."/>
            <person name="Ben-Ami R."/>
            <person name="Loparev V.N."/>
            <person name="Litvintseva A.P."/>
        </authorList>
    </citation>
    <scope>NUCLEOTIDE SEQUENCE [LARGE SCALE GENOMIC DNA]</scope>
    <source>
        <strain evidence="6 7">B11899</strain>
    </source>
</reference>
<evidence type="ECO:0000256" key="4">
    <source>
        <dbReference type="SAM" id="MobiDB-lite"/>
    </source>
</evidence>
<feature type="compositionally biased region" description="Low complexity" evidence="4">
    <location>
        <begin position="232"/>
        <end position="242"/>
    </location>
</feature>
<feature type="compositionally biased region" description="Basic and acidic residues" evidence="4">
    <location>
        <begin position="119"/>
        <end position="131"/>
    </location>
</feature>
<dbReference type="STRING" id="45357.A0A2V1AW04"/>
<dbReference type="InterPro" id="IPR009071">
    <property type="entry name" value="HMG_box_dom"/>
</dbReference>
<dbReference type="PROSITE" id="PS50118">
    <property type="entry name" value="HMG_BOX_2"/>
    <property type="match status" value="1"/>
</dbReference>
<dbReference type="RefSeq" id="XP_025342443.1">
    <property type="nucleotide sequence ID" value="XM_025484228.1"/>
</dbReference>
<dbReference type="InterPro" id="IPR051965">
    <property type="entry name" value="ChromReg_NeuronalGeneExpr"/>
</dbReference>
<feature type="compositionally biased region" description="Low complexity" evidence="4">
    <location>
        <begin position="101"/>
        <end position="117"/>
    </location>
</feature>
<feature type="compositionally biased region" description="Basic and acidic residues" evidence="4">
    <location>
        <begin position="249"/>
        <end position="280"/>
    </location>
</feature>
<evidence type="ECO:0000313" key="6">
    <source>
        <dbReference type="EMBL" id="PVH21503.1"/>
    </source>
</evidence>
<feature type="region of interest" description="Disordered" evidence="4">
    <location>
        <begin position="63"/>
        <end position="153"/>
    </location>
</feature>
<feature type="region of interest" description="Disordered" evidence="4">
    <location>
        <begin position="220"/>
        <end position="365"/>
    </location>
</feature>
<feature type="DNA-binding region" description="HMG box" evidence="3">
    <location>
        <begin position="145"/>
        <end position="218"/>
    </location>
</feature>
<organism evidence="6 7">
    <name type="scientific">Candidozyma haemuli</name>
    <dbReference type="NCBI Taxonomy" id="45357"/>
    <lineage>
        <taxon>Eukaryota</taxon>
        <taxon>Fungi</taxon>
        <taxon>Dikarya</taxon>
        <taxon>Ascomycota</taxon>
        <taxon>Saccharomycotina</taxon>
        <taxon>Pichiomycetes</taxon>
        <taxon>Metschnikowiaceae</taxon>
        <taxon>Candidozyma</taxon>
    </lineage>
</organism>
<gene>
    <name evidence="6" type="ORF">CXQ85_000484</name>
</gene>
<protein>
    <recommendedName>
        <fullName evidence="5">HMG box domain-containing protein</fullName>
    </recommendedName>
</protein>
<evidence type="ECO:0000259" key="5">
    <source>
        <dbReference type="PROSITE" id="PS50118"/>
    </source>
</evidence>
<dbReference type="PANTHER" id="PTHR46040">
    <property type="entry name" value="HIGH MOBILITY GROUP PROTEIN 2"/>
    <property type="match status" value="1"/>
</dbReference>
<dbReference type="GO" id="GO:0003677">
    <property type="term" value="F:DNA binding"/>
    <property type="evidence" value="ECO:0007669"/>
    <property type="project" value="UniProtKB-UniRule"/>
</dbReference>
<evidence type="ECO:0000256" key="3">
    <source>
        <dbReference type="PROSITE-ProRule" id="PRU00267"/>
    </source>
</evidence>
<dbReference type="OrthoDB" id="5550281at2759"/>
<dbReference type="VEuPathDB" id="FungiDB:CXQ85_000484"/>
<keyword evidence="2 3" id="KW-0539">Nucleus</keyword>